<dbReference type="Gene3D" id="1.20.5.1930">
    <property type="match status" value="1"/>
</dbReference>
<comment type="catalytic activity">
    <reaction evidence="1">
        <text>ATP + protein L-histidine = ADP + protein N-phospho-L-histidine.</text>
        <dbReference type="EC" id="2.7.13.3"/>
    </reaction>
</comment>
<dbReference type="CDD" id="cd16917">
    <property type="entry name" value="HATPase_UhpB-NarQ-NarX-like"/>
    <property type="match status" value="1"/>
</dbReference>
<evidence type="ECO:0000256" key="7">
    <source>
        <dbReference type="ARBA" id="ARBA00022840"/>
    </source>
</evidence>
<dbReference type="Proteomes" id="UP001597459">
    <property type="component" value="Unassembled WGS sequence"/>
</dbReference>
<dbReference type="InterPro" id="IPR050482">
    <property type="entry name" value="Sensor_HK_TwoCompSys"/>
</dbReference>
<keyword evidence="7" id="KW-0067">ATP-binding</keyword>
<evidence type="ECO:0000256" key="1">
    <source>
        <dbReference type="ARBA" id="ARBA00000085"/>
    </source>
</evidence>
<evidence type="ECO:0000256" key="6">
    <source>
        <dbReference type="ARBA" id="ARBA00022777"/>
    </source>
</evidence>
<dbReference type="InterPro" id="IPR036890">
    <property type="entry name" value="HATPase_C_sf"/>
</dbReference>
<evidence type="ECO:0000259" key="11">
    <source>
        <dbReference type="PROSITE" id="PS50109"/>
    </source>
</evidence>
<dbReference type="PROSITE" id="PS51257">
    <property type="entry name" value="PROKAR_LIPOPROTEIN"/>
    <property type="match status" value="1"/>
</dbReference>
<evidence type="ECO:0000313" key="12">
    <source>
        <dbReference type="EMBL" id="MFD2591305.1"/>
    </source>
</evidence>
<name>A0ABW5N6R9_9FLAO</name>
<dbReference type="InterPro" id="IPR019734">
    <property type="entry name" value="TPR_rpt"/>
</dbReference>
<dbReference type="SUPFAM" id="SSF48452">
    <property type="entry name" value="TPR-like"/>
    <property type="match status" value="2"/>
</dbReference>
<evidence type="ECO:0000256" key="8">
    <source>
        <dbReference type="ARBA" id="ARBA00023012"/>
    </source>
</evidence>
<keyword evidence="13" id="KW-1185">Reference proteome</keyword>
<evidence type="ECO:0000256" key="9">
    <source>
        <dbReference type="PROSITE-ProRule" id="PRU00339"/>
    </source>
</evidence>
<accession>A0ABW5N6R9</accession>
<dbReference type="RefSeq" id="WP_378256644.1">
    <property type="nucleotide sequence ID" value="NZ_JBHSJV010000001.1"/>
</dbReference>
<comment type="caution">
    <text evidence="12">The sequence shown here is derived from an EMBL/GenBank/DDBJ whole genome shotgun (WGS) entry which is preliminary data.</text>
</comment>
<evidence type="ECO:0000256" key="3">
    <source>
        <dbReference type="ARBA" id="ARBA00022553"/>
    </source>
</evidence>
<dbReference type="Pfam" id="PF02518">
    <property type="entry name" value="HATPase_c"/>
    <property type="match status" value="1"/>
</dbReference>
<dbReference type="PANTHER" id="PTHR24421:SF10">
    <property type="entry name" value="NITRATE_NITRITE SENSOR PROTEIN NARQ"/>
    <property type="match status" value="1"/>
</dbReference>
<evidence type="ECO:0000256" key="2">
    <source>
        <dbReference type="ARBA" id="ARBA00012438"/>
    </source>
</evidence>
<dbReference type="PROSITE" id="PS50109">
    <property type="entry name" value="HIS_KIN"/>
    <property type="match status" value="1"/>
</dbReference>
<dbReference type="Gene3D" id="3.30.565.10">
    <property type="entry name" value="Histidine kinase-like ATPase, C-terminal domain"/>
    <property type="match status" value="1"/>
</dbReference>
<feature type="transmembrane region" description="Helical" evidence="10">
    <location>
        <begin position="385"/>
        <end position="406"/>
    </location>
</feature>
<dbReference type="PANTHER" id="PTHR24421">
    <property type="entry name" value="NITRATE/NITRITE SENSOR PROTEIN NARX-RELATED"/>
    <property type="match status" value="1"/>
</dbReference>
<dbReference type="EMBL" id="JBHULX010000019">
    <property type="protein sequence ID" value="MFD2591305.1"/>
    <property type="molecule type" value="Genomic_DNA"/>
</dbReference>
<evidence type="ECO:0000256" key="10">
    <source>
        <dbReference type="SAM" id="Phobius"/>
    </source>
</evidence>
<keyword evidence="10" id="KW-0812">Transmembrane</keyword>
<dbReference type="SUPFAM" id="SSF55874">
    <property type="entry name" value="ATPase domain of HSP90 chaperone/DNA topoisomerase II/histidine kinase"/>
    <property type="match status" value="1"/>
</dbReference>
<dbReference type="InterPro" id="IPR005467">
    <property type="entry name" value="His_kinase_dom"/>
</dbReference>
<sequence>MIDYISRLLLLWCTACSCIGIAQNDKEVDSIQLAFSYINTAENHKTPAIIYELLRHNKNRETRLKGLIILGQHYNNINEIDSSLYYANKAINELEKGKKDAVYYGRLARVYNILAVANEQRGLIEENISWCIRGIEVSEKGKDTLLLNMHKHGLAYAYSKQDRYEEALEIFTSFLDAKDDPRLIFATHINIGVIQAEQGAIAMSNTSYMKALPICEELGDNRCKIVININLGDNYRDQGNLDKALAHYRTALKMADAHKFKKYGAEASVSISKILIASNMLNEAAFILVKALDNAVEGGFLELQAAIYRNLITIYSRKKKYRTAFAMQQKKERITDSINVMQRQKEIYELEVKYRTLQGKKEIAILKKDKELRKTELFMERKVKIIAIISFVVILIPIICLLVVYYQKLKTQYALSEKKEEVHDQKISSLVKDQELKLIKALVKGQNIERKKIAQNLHDSLGGTLASIKLQINNLEVKDNRLPSILEQLDDAYEEVRNFSHDLIPQKFQRDNFIQLIKEYVNNIGDASKLDVNVYTYPEEDINKLDSKFQNEIFMILQELITNTIKHAKATRMDIEFNLLPNAVSLLFEDNGKGFLFDKQKTGIGLSNIQSRLKALSGSFHIDSMPKRGTIVNIELPV</sequence>
<keyword evidence="10" id="KW-1133">Transmembrane helix</keyword>
<dbReference type="InterPro" id="IPR011712">
    <property type="entry name" value="Sig_transdc_His_kin_sub3_dim/P"/>
</dbReference>
<dbReference type="Gene3D" id="1.25.40.10">
    <property type="entry name" value="Tetratricopeptide repeat domain"/>
    <property type="match status" value="2"/>
</dbReference>
<dbReference type="Pfam" id="PF13424">
    <property type="entry name" value="TPR_12"/>
    <property type="match status" value="1"/>
</dbReference>
<keyword evidence="8" id="KW-0902">Two-component regulatory system</keyword>
<dbReference type="InterPro" id="IPR003594">
    <property type="entry name" value="HATPase_dom"/>
</dbReference>
<keyword evidence="4" id="KW-0808">Transferase</keyword>
<feature type="repeat" description="TPR" evidence="9">
    <location>
        <begin position="225"/>
        <end position="258"/>
    </location>
</feature>
<keyword evidence="5" id="KW-0547">Nucleotide-binding</keyword>
<evidence type="ECO:0000256" key="4">
    <source>
        <dbReference type="ARBA" id="ARBA00022679"/>
    </source>
</evidence>
<reference evidence="13" key="1">
    <citation type="journal article" date="2019" name="Int. J. Syst. Evol. Microbiol.">
        <title>The Global Catalogue of Microorganisms (GCM) 10K type strain sequencing project: providing services to taxonomists for standard genome sequencing and annotation.</title>
        <authorList>
            <consortium name="The Broad Institute Genomics Platform"/>
            <consortium name="The Broad Institute Genome Sequencing Center for Infectious Disease"/>
            <person name="Wu L."/>
            <person name="Ma J."/>
        </authorList>
    </citation>
    <scope>NUCLEOTIDE SEQUENCE [LARGE SCALE GENOMIC DNA]</scope>
    <source>
        <strain evidence="13">KCTC 42423</strain>
    </source>
</reference>
<organism evidence="12 13">
    <name type="scientific">Aquimarina hainanensis</name>
    <dbReference type="NCBI Taxonomy" id="1578017"/>
    <lineage>
        <taxon>Bacteria</taxon>
        <taxon>Pseudomonadati</taxon>
        <taxon>Bacteroidota</taxon>
        <taxon>Flavobacteriia</taxon>
        <taxon>Flavobacteriales</taxon>
        <taxon>Flavobacteriaceae</taxon>
        <taxon>Aquimarina</taxon>
    </lineage>
</organism>
<keyword evidence="3" id="KW-0597">Phosphoprotein</keyword>
<evidence type="ECO:0000256" key="5">
    <source>
        <dbReference type="ARBA" id="ARBA00022741"/>
    </source>
</evidence>
<dbReference type="Pfam" id="PF07730">
    <property type="entry name" value="HisKA_3"/>
    <property type="match status" value="1"/>
</dbReference>
<feature type="domain" description="Histidine kinase" evidence="11">
    <location>
        <begin position="452"/>
        <end position="638"/>
    </location>
</feature>
<dbReference type="InterPro" id="IPR011990">
    <property type="entry name" value="TPR-like_helical_dom_sf"/>
</dbReference>
<evidence type="ECO:0000313" key="13">
    <source>
        <dbReference type="Proteomes" id="UP001597459"/>
    </source>
</evidence>
<proteinExistence type="predicted"/>
<dbReference type="SMART" id="SM00028">
    <property type="entry name" value="TPR"/>
    <property type="match status" value="4"/>
</dbReference>
<dbReference type="PROSITE" id="PS50005">
    <property type="entry name" value="TPR"/>
    <property type="match status" value="1"/>
</dbReference>
<dbReference type="Pfam" id="PF13176">
    <property type="entry name" value="TPR_7"/>
    <property type="match status" value="1"/>
</dbReference>
<protein>
    <recommendedName>
        <fullName evidence="2">histidine kinase</fullName>
        <ecNumber evidence="2">2.7.13.3</ecNumber>
    </recommendedName>
</protein>
<dbReference type="EC" id="2.7.13.3" evidence="2"/>
<keyword evidence="6" id="KW-0418">Kinase</keyword>
<keyword evidence="10" id="KW-0472">Membrane</keyword>
<gene>
    <name evidence="12" type="ORF">ACFSTE_10760</name>
</gene>
<keyword evidence="9" id="KW-0802">TPR repeat</keyword>